<name>A0ABW5DMD1_9HYPH</name>
<dbReference type="InterPro" id="IPR040442">
    <property type="entry name" value="Pyrv_kinase-like_dom_sf"/>
</dbReference>
<sequence length="286" mass="31166">MSDARLKNAILNKEFIVAPGVFDLISALVADRMGFKALYITGYGTVASYLGIPDAGIATYRDMIERIAQICKKTTTSIIADADTGYGGLLNVKTTVEGYEDAGVSGIQIEDQEFPKKCGHTPFRRVIPIADMQRKIEVAAKAKKSGNTMIIARTDSRTSLGIEEAIRRGKAYAEAGADIIFIESPETVEELQQIAAEIKAPLLANMVNGGRTPLLPAEKLAEMGFAIAIHPAIGFLSVAKALEKAYDDLRKNGHTSPDIDLYSFAEMNKLLGFEEVWAFEKEWASR</sequence>
<dbReference type="InterPro" id="IPR039556">
    <property type="entry name" value="ICL/PEPM"/>
</dbReference>
<dbReference type="InterPro" id="IPR015813">
    <property type="entry name" value="Pyrv/PenolPyrv_kinase-like_dom"/>
</dbReference>
<dbReference type="PANTHER" id="PTHR42905">
    <property type="entry name" value="PHOSPHOENOLPYRUVATE CARBOXYLASE"/>
    <property type="match status" value="1"/>
</dbReference>
<dbReference type="Proteomes" id="UP001597373">
    <property type="component" value="Unassembled WGS sequence"/>
</dbReference>
<evidence type="ECO:0000313" key="1">
    <source>
        <dbReference type="EMBL" id="MFD2261136.1"/>
    </source>
</evidence>
<keyword evidence="1" id="KW-0456">Lyase</keyword>
<organism evidence="1 2">
    <name type="scientific">Chelativorans composti</name>
    <dbReference type="NCBI Taxonomy" id="768533"/>
    <lineage>
        <taxon>Bacteria</taxon>
        <taxon>Pseudomonadati</taxon>
        <taxon>Pseudomonadota</taxon>
        <taxon>Alphaproteobacteria</taxon>
        <taxon>Hyphomicrobiales</taxon>
        <taxon>Phyllobacteriaceae</taxon>
        <taxon>Chelativorans</taxon>
    </lineage>
</organism>
<reference evidence="2" key="1">
    <citation type="journal article" date="2019" name="Int. J. Syst. Evol. Microbiol.">
        <title>The Global Catalogue of Microorganisms (GCM) 10K type strain sequencing project: providing services to taxonomists for standard genome sequencing and annotation.</title>
        <authorList>
            <consortium name="The Broad Institute Genomics Platform"/>
            <consortium name="The Broad Institute Genome Sequencing Center for Infectious Disease"/>
            <person name="Wu L."/>
            <person name="Ma J."/>
        </authorList>
    </citation>
    <scope>NUCLEOTIDE SEQUENCE [LARGE SCALE GENOMIC DNA]</scope>
    <source>
        <strain evidence="2">KCTC 23707</strain>
    </source>
</reference>
<comment type="caution">
    <text evidence="1">The sequence shown here is derived from an EMBL/GenBank/DDBJ whole genome shotgun (WGS) entry which is preliminary data.</text>
</comment>
<dbReference type="GO" id="GO:0016829">
    <property type="term" value="F:lyase activity"/>
    <property type="evidence" value="ECO:0007669"/>
    <property type="project" value="UniProtKB-KW"/>
</dbReference>
<dbReference type="SUPFAM" id="SSF51621">
    <property type="entry name" value="Phosphoenolpyruvate/pyruvate domain"/>
    <property type="match status" value="1"/>
</dbReference>
<dbReference type="Pfam" id="PF13714">
    <property type="entry name" value="PEP_mutase"/>
    <property type="match status" value="1"/>
</dbReference>
<protein>
    <submittedName>
        <fullName evidence="1">Isocitrate lyase/PEP mutase family protein</fullName>
    </submittedName>
</protein>
<keyword evidence="2" id="KW-1185">Reference proteome</keyword>
<gene>
    <name evidence="1" type="ORF">ACFSMZ_15405</name>
</gene>
<accession>A0ABW5DMD1</accession>
<dbReference type="PANTHER" id="PTHR42905:SF5">
    <property type="entry name" value="CARBOXYVINYL-CARBOXYPHOSPHONATE PHOSPHORYLMUTASE, CHLOROPLASTIC"/>
    <property type="match status" value="1"/>
</dbReference>
<dbReference type="Gene3D" id="3.20.20.60">
    <property type="entry name" value="Phosphoenolpyruvate-binding domains"/>
    <property type="match status" value="1"/>
</dbReference>
<evidence type="ECO:0000313" key="2">
    <source>
        <dbReference type="Proteomes" id="UP001597373"/>
    </source>
</evidence>
<proteinExistence type="predicted"/>
<dbReference type="RefSeq" id="WP_345099395.1">
    <property type="nucleotide sequence ID" value="NZ_BAABGS010000058.1"/>
</dbReference>
<dbReference type="EMBL" id="JBHUIR010000060">
    <property type="protein sequence ID" value="MFD2261136.1"/>
    <property type="molecule type" value="Genomic_DNA"/>
</dbReference>
<dbReference type="CDD" id="cd00377">
    <property type="entry name" value="ICL_PEPM"/>
    <property type="match status" value="1"/>
</dbReference>